<comment type="similarity">
    <text evidence="9">Belongs to the monovalent cation:proton antiporter 2 (CPA2) transporter (TC 2.A.37) family. CHX (TC 2.A.37.4) subfamily.</text>
</comment>
<evidence type="ECO:0000313" key="15">
    <source>
        <dbReference type="Proteomes" id="UP001454036"/>
    </source>
</evidence>
<reference evidence="14 15" key="1">
    <citation type="submission" date="2024-01" db="EMBL/GenBank/DDBJ databases">
        <title>The complete chloroplast genome sequence of Lithospermum erythrorhizon: insights into the phylogenetic relationship among Boraginaceae species and the maternal lineages of purple gromwells.</title>
        <authorList>
            <person name="Okada T."/>
            <person name="Watanabe K."/>
        </authorList>
    </citation>
    <scope>NUCLEOTIDE SEQUENCE [LARGE SCALE GENOMIC DNA]</scope>
</reference>
<dbReference type="GO" id="GO:0012505">
    <property type="term" value="C:endomembrane system"/>
    <property type="evidence" value="ECO:0007669"/>
    <property type="project" value="TreeGrafter"/>
</dbReference>
<dbReference type="Pfam" id="PF00999">
    <property type="entry name" value="Na_H_Exchanger"/>
    <property type="match status" value="1"/>
</dbReference>
<feature type="domain" description="Cation/H+ exchanger transmembrane" evidence="11">
    <location>
        <begin position="42"/>
        <end position="423"/>
    </location>
</feature>
<sequence>MDTQICVVQKIGKSRGLFFGDNPFAYSITVLICQLTLCMFFTGCLHNLLNPLGESAFISQIISGIILGPALIGSSDTFKATFFPVNSFYICDTFGYFGLMLFLFLVGVQTDLSLIWKCGKRSVIIGFCTFLVPLLLNFGFTEFLIQTLPLDSKLYKSIHWVASLQAINSFHVIFCLLADLNLLNSELGKLAMSASMISGTCSWLFISIAFTAKQTMGGKPTGTLAFLFVTIACLILFIVTVIRPIIMWMEKRTVDDGSISDSYVSIIFIMIMMSSLMGEILGQHFIFGPMILGIAIPDGPPLGSALIKRLDTFVSTILLPLYFVIGATRIDFKSIELRNVGIIGMLAVFSFSVKLISIMLPCVFSKIPMTDALCLGLILSTQGITEVILMERAMGLSFIDRQSYSILIILVVLFTGITSPIVKYLYKPFKSYMPYNKRTIQNLGPNTELRLLACIYYQDHTPSVINLLEASNPAPDSPICFYVVHLIDLANRAAARLEAHYLGRKIPLELSESERIVNAFRFYEQQNQGRVTIFSYTSISPFATMHEDVCKLALEKRVSMVIVPFHKLYIVGALDEETTALRAVNRSILKRAPCSIGIFVDRGTLGGQQAKSTDEQLYNIVVIFLGGADDREALSYASRMAKHPHVCLTVIRFVGPSNGIFSRDNERDSDIIEDVKLACAQNNNFVYQEEHVKNSVEVVDMIRKLENSFDLIIIGRHHDSSMSLLMGLTEWDDFPELGSIGDMLGSSDSTCGVSVLVVQQHSFVDDDPLNSPRTLVEQSYTAVDMPHEDLGKVHPVEGKFV</sequence>
<dbReference type="Gene3D" id="3.40.50.12370">
    <property type="match status" value="1"/>
</dbReference>
<dbReference type="EMBL" id="BAABME010002832">
    <property type="protein sequence ID" value="GAA0156316.1"/>
    <property type="molecule type" value="Genomic_DNA"/>
</dbReference>
<dbReference type="GO" id="GO:0015297">
    <property type="term" value="F:antiporter activity"/>
    <property type="evidence" value="ECO:0007669"/>
    <property type="project" value="InterPro"/>
</dbReference>
<comment type="caution">
    <text evidence="14">The sequence shown here is derived from an EMBL/GenBank/DDBJ whole genome shotgun (WGS) entry which is preliminary data.</text>
</comment>
<feature type="transmembrane region" description="Helical" evidence="10">
    <location>
        <begin position="123"/>
        <end position="145"/>
    </location>
</feature>
<evidence type="ECO:0000256" key="9">
    <source>
        <dbReference type="ARBA" id="ARBA00038341"/>
    </source>
</evidence>
<feature type="transmembrane region" description="Helical" evidence="10">
    <location>
        <begin position="306"/>
        <end position="325"/>
    </location>
</feature>
<organism evidence="14 15">
    <name type="scientific">Lithospermum erythrorhizon</name>
    <name type="common">Purple gromwell</name>
    <name type="synonym">Lithospermum officinale var. erythrorhizon</name>
    <dbReference type="NCBI Taxonomy" id="34254"/>
    <lineage>
        <taxon>Eukaryota</taxon>
        <taxon>Viridiplantae</taxon>
        <taxon>Streptophyta</taxon>
        <taxon>Embryophyta</taxon>
        <taxon>Tracheophyta</taxon>
        <taxon>Spermatophyta</taxon>
        <taxon>Magnoliopsida</taxon>
        <taxon>eudicotyledons</taxon>
        <taxon>Gunneridae</taxon>
        <taxon>Pentapetalae</taxon>
        <taxon>asterids</taxon>
        <taxon>lamiids</taxon>
        <taxon>Boraginales</taxon>
        <taxon>Boraginaceae</taxon>
        <taxon>Boraginoideae</taxon>
        <taxon>Lithospermeae</taxon>
        <taxon>Lithospermum</taxon>
    </lineage>
</organism>
<feature type="transmembrane region" description="Helical" evidence="10">
    <location>
        <begin position="57"/>
        <end position="74"/>
    </location>
</feature>
<dbReference type="InterPro" id="IPR006153">
    <property type="entry name" value="Cation/H_exchanger_TM"/>
</dbReference>
<feature type="domain" description="Cation/H(+) antiporter C-terminal" evidence="13">
    <location>
        <begin position="620"/>
        <end position="761"/>
    </location>
</feature>
<comment type="subcellular location">
    <subcellularLocation>
        <location evidence="1">Membrane</location>
        <topology evidence="1">Multi-pass membrane protein</topology>
    </subcellularLocation>
</comment>
<evidence type="ECO:0000259" key="12">
    <source>
        <dbReference type="Pfam" id="PF23256"/>
    </source>
</evidence>
<accession>A0AAV3PZ63</accession>
<protein>
    <submittedName>
        <fullName evidence="14">Transporter</fullName>
    </submittedName>
</protein>
<feature type="transmembrane region" description="Helical" evidence="10">
    <location>
        <begin position="24"/>
        <end position="45"/>
    </location>
</feature>
<feature type="transmembrane region" description="Helical" evidence="10">
    <location>
        <begin position="190"/>
        <end position="212"/>
    </location>
</feature>
<evidence type="ECO:0000256" key="6">
    <source>
        <dbReference type="ARBA" id="ARBA00022989"/>
    </source>
</evidence>
<feature type="transmembrane region" description="Helical" evidence="10">
    <location>
        <begin position="224"/>
        <end position="242"/>
    </location>
</feature>
<dbReference type="AlphaFoldDB" id="A0AAV3PZ63"/>
<evidence type="ECO:0000256" key="4">
    <source>
        <dbReference type="ARBA" id="ARBA00022692"/>
    </source>
</evidence>
<gene>
    <name evidence="14" type="ORF">LIER_13837</name>
</gene>
<feature type="transmembrane region" description="Helical" evidence="10">
    <location>
        <begin position="337"/>
        <end position="360"/>
    </location>
</feature>
<dbReference type="GO" id="GO:0006813">
    <property type="term" value="P:potassium ion transport"/>
    <property type="evidence" value="ECO:0007669"/>
    <property type="project" value="UniProtKB-KW"/>
</dbReference>
<dbReference type="InterPro" id="IPR038770">
    <property type="entry name" value="Na+/solute_symporter_sf"/>
</dbReference>
<dbReference type="Pfam" id="PF23259">
    <property type="entry name" value="CHX17_C"/>
    <property type="match status" value="1"/>
</dbReference>
<keyword evidence="6 10" id="KW-1133">Transmembrane helix</keyword>
<evidence type="ECO:0000259" key="11">
    <source>
        <dbReference type="Pfam" id="PF00999"/>
    </source>
</evidence>
<feature type="domain" description="Cation/H(+) antiporter central" evidence="12">
    <location>
        <begin position="480"/>
        <end position="609"/>
    </location>
</feature>
<keyword evidence="8 10" id="KW-0472">Membrane</keyword>
<feature type="transmembrane region" description="Helical" evidence="10">
    <location>
        <begin position="404"/>
        <end position="426"/>
    </location>
</feature>
<dbReference type="GO" id="GO:1902600">
    <property type="term" value="P:proton transmembrane transport"/>
    <property type="evidence" value="ECO:0007669"/>
    <property type="project" value="InterPro"/>
</dbReference>
<feature type="transmembrane region" description="Helical" evidence="10">
    <location>
        <begin position="157"/>
        <end position="178"/>
    </location>
</feature>
<keyword evidence="4 10" id="KW-0812">Transmembrane</keyword>
<keyword evidence="7" id="KW-0406">Ion transport</keyword>
<evidence type="ECO:0000256" key="8">
    <source>
        <dbReference type="ARBA" id="ARBA00023136"/>
    </source>
</evidence>
<keyword evidence="2" id="KW-0813">Transport</keyword>
<dbReference type="GO" id="GO:0016020">
    <property type="term" value="C:membrane"/>
    <property type="evidence" value="ECO:0007669"/>
    <property type="project" value="UniProtKB-SubCell"/>
</dbReference>
<name>A0AAV3PZ63_LITER</name>
<dbReference type="PANTHER" id="PTHR32468:SF66">
    <property type="entry name" value="CATION_H+ EXCHANGER DOMAIN-CONTAINING PROTEIN"/>
    <property type="match status" value="1"/>
</dbReference>
<feature type="transmembrane region" description="Helical" evidence="10">
    <location>
        <begin position="263"/>
        <end position="286"/>
    </location>
</feature>
<evidence type="ECO:0000259" key="13">
    <source>
        <dbReference type="Pfam" id="PF23259"/>
    </source>
</evidence>
<feature type="transmembrane region" description="Helical" evidence="10">
    <location>
        <begin position="94"/>
        <end position="116"/>
    </location>
</feature>
<evidence type="ECO:0000256" key="3">
    <source>
        <dbReference type="ARBA" id="ARBA00022538"/>
    </source>
</evidence>
<evidence type="ECO:0000313" key="14">
    <source>
        <dbReference type="EMBL" id="GAA0156316.1"/>
    </source>
</evidence>
<evidence type="ECO:0000256" key="2">
    <source>
        <dbReference type="ARBA" id="ARBA00022448"/>
    </source>
</evidence>
<dbReference type="Proteomes" id="UP001454036">
    <property type="component" value="Unassembled WGS sequence"/>
</dbReference>
<proteinExistence type="inferred from homology"/>
<dbReference type="PANTHER" id="PTHR32468">
    <property type="entry name" value="CATION/H + ANTIPORTER"/>
    <property type="match status" value="1"/>
</dbReference>
<dbReference type="InterPro" id="IPR057291">
    <property type="entry name" value="CHX17_2nd"/>
</dbReference>
<keyword evidence="3" id="KW-0633">Potassium transport</keyword>
<evidence type="ECO:0000256" key="5">
    <source>
        <dbReference type="ARBA" id="ARBA00022958"/>
    </source>
</evidence>
<keyword evidence="5" id="KW-0630">Potassium</keyword>
<dbReference type="InterPro" id="IPR050794">
    <property type="entry name" value="CPA2_transporter"/>
</dbReference>
<evidence type="ECO:0000256" key="7">
    <source>
        <dbReference type="ARBA" id="ARBA00023065"/>
    </source>
</evidence>
<dbReference type="Gene3D" id="1.20.1530.20">
    <property type="match status" value="1"/>
</dbReference>
<dbReference type="Pfam" id="PF23256">
    <property type="entry name" value="CHX17_2nd"/>
    <property type="match status" value="1"/>
</dbReference>
<dbReference type="GO" id="GO:0006885">
    <property type="term" value="P:regulation of pH"/>
    <property type="evidence" value="ECO:0007669"/>
    <property type="project" value="TreeGrafter"/>
</dbReference>
<evidence type="ECO:0000256" key="1">
    <source>
        <dbReference type="ARBA" id="ARBA00004141"/>
    </source>
</evidence>
<evidence type="ECO:0000256" key="10">
    <source>
        <dbReference type="SAM" id="Phobius"/>
    </source>
</evidence>
<keyword evidence="15" id="KW-1185">Reference proteome</keyword>
<dbReference type="InterPro" id="IPR057290">
    <property type="entry name" value="CHX17_C"/>
</dbReference>